<keyword evidence="3" id="KW-1185">Reference proteome</keyword>
<name>A0A4C1U5Z1_EUMVA</name>
<proteinExistence type="predicted"/>
<dbReference type="Proteomes" id="UP000299102">
    <property type="component" value="Unassembled WGS sequence"/>
</dbReference>
<evidence type="ECO:0000313" key="2">
    <source>
        <dbReference type="EMBL" id="GBP21404.1"/>
    </source>
</evidence>
<feature type="region of interest" description="Disordered" evidence="1">
    <location>
        <begin position="16"/>
        <end position="69"/>
    </location>
</feature>
<sequence>MYQKIHQRKRLTLSGRAITSESFQDPPTYAHYERRHGSARRRIGASDNRHVHIRRKRTSSRDRSAGTDNEIGSINLRKVVKERRYMSNACGAFGPRDRVKYACASAPARSLRESLYKALPCFKLEACT</sequence>
<protein>
    <submittedName>
        <fullName evidence="2">Uncharacterized protein</fullName>
    </submittedName>
</protein>
<dbReference type="EMBL" id="BGZK01000128">
    <property type="protein sequence ID" value="GBP21404.1"/>
    <property type="molecule type" value="Genomic_DNA"/>
</dbReference>
<dbReference type="AlphaFoldDB" id="A0A4C1U5Z1"/>
<evidence type="ECO:0000313" key="3">
    <source>
        <dbReference type="Proteomes" id="UP000299102"/>
    </source>
</evidence>
<comment type="caution">
    <text evidence="2">The sequence shown here is derived from an EMBL/GenBank/DDBJ whole genome shotgun (WGS) entry which is preliminary data.</text>
</comment>
<accession>A0A4C1U5Z1</accession>
<organism evidence="2 3">
    <name type="scientific">Eumeta variegata</name>
    <name type="common">Bagworm moth</name>
    <name type="synonym">Eumeta japonica</name>
    <dbReference type="NCBI Taxonomy" id="151549"/>
    <lineage>
        <taxon>Eukaryota</taxon>
        <taxon>Metazoa</taxon>
        <taxon>Ecdysozoa</taxon>
        <taxon>Arthropoda</taxon>
        <taxon>Hexapoda</taxon>
        <taxon>Insecta</taxon>
        <taxon>Pterygota</taxon>
        <taxon>Neoptera</taxon>
        <taxon>Endopterygota</taxon>
        <taxon>Lepidoptera</taxon>
        <taxon>Glossata</taxon>
        <taxon>Ditrysia</taxon>
        <taxon>Tineoidea</taxon>
        <taxon>Psychidae</taxon>
        <taxon>Oiketicinae</taxon>
        <taxon>Eumeta</taxon>
    </lineage>
</organism>
<evidence type="ECO:0000256" key="1">
    <source>
        <dbReference type="SAM" id="MobiDB-lite"/>
    </source>
</evidence>
<gene>
    <name evidence="2" type="ORF">EVAR_12005_1</name>
</gene>
<reference evidence="2 3" key="1">
    <citation type="journal article" date="2019" name="Commun. Biol.">
        <title>The bagworm genome reveals a unique fibroin gene that provides high tensile strength.</title>
        <authorList>
            <person name="Kono N."/>
            <person name="Nakamura H."/>
            <person name="Ohtoshi R."/>
            <person name="Tomita M."/>
            <person name="Numata K."/>
            <person name="Arakawa K."/>
        </authorList>
    </citation>
    <scope>NUCLEOTIDE SEQUENCE [LARGE SCALE GENOMIC DNA]</scope>
</reference>